<keyword evidence="3" id="KW-0479">Metal-binding</keyword>
<gene>
    <name evidence="7" type="ORF">MKP09_03575</name>
</gene>
<dbReference type="SUPFAM" id="SSF81886">
    <property type="entry name" value="Helical scaffold and wing domains of SecA"/>
    <property type="match status" value="1"/>
</dbReference>
<evidence type="ECO:0000256" key="2">
    <source>
        <dbReference type="ARBA" id="ARBA00022490"/>
    </source>
</evidence>
<proteinExistence type="predicted"/>
<comment type="caution">
    <text evidence="7">The sequence shown here is derived from an EMBL/GenBank/DDBJ whole genome shotgun (WGS) entry which is preliminary data.</text>
</comment>
<comment type="cofactor">
    <cofactor evidence="1">
        <name>Zn(2+)</name>
        <dbReference type="ChEBI" id="CHEBI:29105"/>
    </cofactor>
</comment>
<dbReference type="Gene3D" id="1.10.3060.10">
    <property type="entry name" value="Helical scaffold and wing domains of SecA"/>
    <property type="match status" value="1"/>
</dbReference>
<evidence type="ECO:0000313" key="8">
    <source>
        <dbReference type="Proteomes" id="UP001202248"/>
    </source>
</evidence>
<protein>
    <submittedName>
        <fullName evidence="7">SEC-C domain-containing protein</fullName>
    </submittedName>
</protein>
<dbReference type="InterPro" id="IPR000185">
    <property type="entry name" value="SecA"/>
</dbReference>
<evidence type="ECO:0000313" key="7">
    <source>
        <dbReference type="EMBL" id="MCH5597054.1"/>
    </source>
</evidence>
<keyword evidence="4" id="KW-0862">Zinc</keyword>
<dbReference type="EMBL" id="JAKWBL010000001">
    <property type="protein sequence ID" value="MCH5597054.1"/>
    <property type="molecule type" value="Genomic_DNA"/>
</dbReference>
<feature type="domain" description="SecA Wing/Scaffold" evidence="6">
    <location>
        <begin position="1"/>
        <end position="216"/>
    </location>
</feature>
<evidence type="ECO:0000256" key="3">
    <source>
        <dbReference type="ARBA" id="ARBA00022723"/>
    </source>
</evidence>
<feature type="region of interest" description="Disordered" evidence="5">
    <location>
        <begin position="280"/>
        <end position="300"/>
    </location>
</feature>
<dbReference type="PANTHER" id="PTHR30612">
    <property type="entry name" value="SECA INNER MEMBRANE COMPONENT OF SEC PROTEIN SECRETION SYSTEM"/>
    <property type="match status" value="1"/>
</dbReference>
<dbReference type="Pfam" id="PF07516">
    <property type="entry name" value="SecA_SW"/>
    <property type="match status" value="1"/>
</dbReference>
<reference evidence="7 8" key="1">
    <citation type="submission" date="2022-02" db="EMBL/GenBank/DDBJ databases">
        <authorList>
            <person name="Min J."/>
        </authorList>
    </citation>
    <scope>NUCLEOTIDE SEQUENCE [LARGE SCALE GENOMIC DNA]</scope>
    <source>
        <strain evidence="7 8">GR10-1</strain>
    </source>
</reference>
<dbReference type="Pfam" id="PF02810">
    <property type="entry name" value="SEC-C"/>
    <property type="match status" value="1"/>
</dbReference>
<dbReference type="InterPro" id="IPR011116">
    <property type="entry name" value="SecA_Wing/Scaffold"/>
</dbReference>
<name>A0ABS9SFB0_9BACT</name>
<feature type="region of interest" description="Disordered" evidence="5">
    <location>
        <begin position="222"/>
        <end position="241"/>
    </location>
</feature>
<evidence type="ECO:0000259" key="6">
    <source>
        <dbReference type="Pfam" id="PF07516"/>
    </source>
</evidence>
<dbReference type="Proteomes" id="UP001202248">
    <property type="component" value="Unassembled WGS sequence"/>
</dbReference>
<sequence>MNKQRNAVYEKRNHALFGERLSLDIDNAFSIVAESLASSFKEQEDFEGFKLACIVNFGMDTSITQDDFKSLDAGKLADKLYTEAIQSYTNHVDSIGKKAIPVFKDIRASQGSHIENVVVPFTDGRKAINVLAPLDKTVETNGQALTSSMEKSITLAVIDEAWKDHLRSMDDLKQSVQTAYLEQKDPLVIYKVEAFQLFNNMTTNLNKDIIAFLTQANLPDQQQQNNQIKEGRQEKTDLSKLSANKDQIDAAGNDYAANENDYFDPSAPPVKQEPIRVGPKIGRNDPCPCGSGKSTNNATEKAANKISQSLQNFGGIF</sequence>
<evidence type="ECO:0000256" key="4">
    <source>
        <dbReference type="ARBA" id="ARBA00022833"/>
    </source>
</evidence>
<dbReference type="RefSeq" id="WP_240826465.1">
    <property type="nucleotide sequence ID" value="NZ_JAKWBL010000001.1"/>
</dbReference>
<evidence type="ECO:0000256" key="1">
    <source>
        <dbReference type="ARBA" id="ARBA00001947"/>
    </source>
</evidence>
<keyword evidence="8" id="KW-1185">Reference proteome</keyword>
<evidence type="ECO:0000256" key="5">
    <source>
        <dbReference type="SAM" id="MobiDB-lite"/>
    </source>
</evidence>
<dbReference type="InterPro" id="IPR036266">
    <property type="entry name" value="SecA_Wing/Scaffold_sf"/>
</dbReference>
<feature type="compositionally biased region" description="Basic and acidic residues" evidence="5">
    <location>
        <begin position="229"/>
        <end position="238"/>
    </location>
</feature>
<accession>A0ABS9SFB0</accession>
<keyword evidence="2" id="KW-0963">Cytoplasm</keyword>
<dbReference type="PANTHER" id="PTHR30612:SF0">
    <property type="entry name" value="CHLOROPLAST PROTEIN-TRANSPORTING ATPASE"/>
    <property type="match status" value="1"/>
</dbReference>
<organism evidence="7 8">
    <name type="scientific">Niabella ginsengisoli</name>
    <dbReference type="NCBI Taxonomy" id="522298"/>
    <lineage>
        <taxon>Bacteria</taxon>
        <taxon>Pseudomonadati</taxon>
        <taxon>Bacteroidota</taxon>
        <taxon>Chitinophagia</taxon>
        <taxon>Chitinophagales</taxon>
        <taxon>Chitinophagaceae</taxon>
        <taxon>Niabella</taxon>
    </lineage>
</organism>
<dbReference type="InterPro" id="IPR004027">
    <property type="entry name" value="SEC_C_motif"/>
</dbReference>